<keyword evidence="6 12" id="KW-0812">Transmembrane</keyword>
<dbReference type="CDD" id="cd16954">
    <property type="entry name" value="HATPase_PhoQ-like"/>
    <property type="match status" value="1"/>
</dbReference>
<evidence type="ECO:0000256" key="3">
    <source>
        <dbReference type="ARBA" id="ARBA00012438"/>
    </source>
</evidence>
<dbReference type="PROSITE" id="PS50109">
    <property type="entry name" value="HIS_KIN"/>
    <property type="match status" value="1"/>
</dbReference>
<dbReference type="InterPro" id="IPR036890">
    <property type="entry name" value="HATPase_C_sf"/>
</dbReference>
<evidence type="ECO:0000256" key="10">
    <source>
        <dbReference type="ARBA" id="ARBA00022989"/>
    </source>
</evidence>
<proteinExistence type="predicted"/>
<dbReference type="PANTHER" id="PTHR45436">
    <property type="entry name" value="SENSOR HISTIDINE KINASE YKOH"/>
    <property type="match status" value="1"/>
</dbReference>
<evidence type="ECO:0000256" key="12">
    <source>
        <dbReference type="SAM" id="Phobius"/>
    </source>
</evidence>
<dbReference type="GO" id="GO:0005524">
    <property type="term" value="F:ATP binding"/>
    <property type="evidence" value="ECO:0007669"/>
    <property type="project" value="UniProtKB-KW"/>
</dbReference>
<keyword evidence="4" id="KW-0597">Phosphoprotein</keyword>
<dbReference type="InterPro" id="IPR050428">
    <property type="entry name" value="TCS_sensor_his_kinase"/>
</dbReference>
<dbReference type="SMART" id="SM00387">
    <property type="entry name" value="HATPase_c"/>
    <property type="match status" value="1"/>
</dbReference>
<dbReference type="InterPro" id="IPR004358">
    <property type="entry name" value="Sig_transdc_His_kin-like_C"/>
</dbReference>
<dbReference type="GO" id="GO:0004673">
    <property type="term" value="F:protein histidine kinase activity"/>
    <property type="evidence" value="ECO:0007669"/>
    <property type="project" value="UniProtKB-EC"/>
</dbReference>
<feature type="transmembrane region" description="Helical" evidence="12">
    <location>
        <begin position="171"/>
        <end position="195"/>
    </location>
</feature>
<keyword evidence="9" id="KW-0067">ATP-binding</keyword>
<evidence type="ECO:0000256" key="11">
    <source>
        <dbReference type="ARBA" id="ARBA00023136"/>
    </source>
</evidence>
<evidence type="ECO:0000256" key="6">
    <source>
        <dbReference type="ARBA" id="ARBA00022692"/>
    </source>
</evidence>
<dbReference type="Pfam" id="PF02518">
    <property type="entry name" value="HATPase_c"/>
    <property type="match status" value="1"/>
</dbReference>
<dbReference type="OrthoDB" id="9809567at2"/>
<accession>A0A1E7Z768</accession>
<dbReference type="PRINTS" id="PR00344">
    <property type="entry name" value="BCTRLSENSOR"/>
</dbReference>
<keyword evidence="8 14" id="KW-0418">Kinase</keyword>
<dbReference type="GO" id="GO:0000160">
    <property type="term" value="P:phosphorelay signal transduction system"/>
    <property type="evidence" value="ECO:0007669"/>
    <property type="project" value="TreeGrafter"/>
</dbReference>
<evidence type="ECO:0000256" key="5">
    <source>
        <dbReference type="ARBA" id="ARBA00022679"/>
    </source>
</evidence>
<evidence type="ECO:0000256" key="2">
    <source>
        <dbReference type="ARBA" id="ARBA00004370"/>
    </source>
</evidence>
<dbReference type="EMBL" id="MDHN01000040">
    <property type="protein sequence ID" value="OFC69327.1"/>
    <property type="molecule type" value="Genomic_DNA"/>
</dbReference>
<evidence type="ECO:0000256" key="1">
    <source>
        <dbReference type="ARBA" id="ARBA00000085"/>
    </source>
</evidence>
<name>A0A1E7Z768_9ALTE</name>
<dbReference type="AlphaFoldDB" id="A0A1E7Z768"/>
<dbReference type="InterPro" id="IPR058619">
    <property type="entry name" value="PhoQ/CarS-like_HATPase"/>
</dbReference>
<keyword evidence="15" id="KW-1185">Reference proteome</keyword>
<dbReference type="Proteomes" id="UP000175691">
    <property type="component" value="Unassembled WGS sequence"/>
</dbReference>
<gene>
    <name evidence="14" type="ORF">BFC18_18060</name>
</gene>
<dbReference type="InterPro" id="IPR003594">
    <property type="entry name" value="HATPase_dom"/>
</dbReference>
<evidence type="ECO:0000256" key="8">
    <source>
        <dbReference type="ARBA" id="ARBA00022777"/>
    </source>
</evidence>
<dbReference type="PANTHER" id="PTHR45436:SF4">
    <property type="entry name" value="SENSOR PROTEIN PHOQ"/>
    <property type="match status" value="1"/>
</dbReference>
<evidence type="ECO:0000256" key="4">
    <source>
        <dbReference type="ARBA" id="ARBA00022553"/>
    </source>
</evidence>
<evidence type="ECO:0000313" key="14">
    <source>
        <dbReference type="EMBL" id="OFC69327.1"/>
    </source>
</evidence>
<dbReference type="GO" id="GO:0005886">
    <property type="term" value="C:plasma membrane"/>
    <property type="evidence" value="ECO:0007669"/>
    <property type="project" value="TreeGrafter"/>
</dbReference>
<keyword evidence="10 12" id="KW-1133">Transmembrane helix</keyword>
<sequence>MTNLSLRLRSILLALVALIVFIPVTVITLDKAYTESLTQAKHNELKLMNLALVSAFELDGDTPYMPEVLYEEQLNLPDSGYIGLIIFRNKVVWKSASALNNAVIAQPLSPDVGDERFVTEDSGALSNIDSYFSYAFTAEFASDSGFEAVHFYILNNRAEFNIERDAYLDTLWQWLLLLSAGLLILLIVGINVVLAPVRGLIREIRLTASGHQPALDNTYPVEFTPLKNSINRLLEAEAQQRSRYKNSLGDLAHSLKTPLAAAMGTPALPDDAYESLVQIDHIIQRQLKRAAAAKSGWQASVDVAPVVDKLFSAMLKVHRDAELTLTREGDASCQFEGDGTDLMEMLGNVVDNACKAASSRVLVSLSRQQGWSHITIEDDGPGIPDDQKDALLERGERLDTYTEGQGIGLAVVADLVAIYEGRLDIADSHLGGAAITLSFPV</sequence>
<protein>
    <recommendedName>
        <fullName evidence="3">histidine kinase</fullName>
        <ecNumber evidence="3">2.7.13.3</ecNumber>
    </recommendedName>
</protein>
<keyword evidence="11 12" id="KW-0472">Membrane</keyword>
<evidence type="ECO:0000256" key="7">
    <source>
        <dbReference type="ARBA" id="ARBA00022741"/>
    </source>
</evidence>
<dbReference type="STRING" id="1656094.BFC18_18060"/>
<reference evidence="14 15" key="1">
    <citation type="submission" date="2016-08" db="EMBL/GenBank/DDBJ databases">
        <authorList>
            <person name="Seilhamer J.J."/>
        </authorList>
    </citation>
    <scope>NUCLEOTIDE SEQUENCE [LARGE SCALE GENOMIC DNA]</scope>
    <source>
        <strain evidence="14 15">KCTC 42603</strain>
    </source>
</reference>
<organism evidence="14 15">
    <name type="scientific">Alteromonas confluentis</name>
    <dbReference type="NCBI Taxonomy" id="1656094"/>
    <lineage>
        <taxon>Bacteria</taxon>
        <taxon>Pseudomonadati</taxon>
        <taxon>Pseudomonadota</taxon>
        <taxon>Gammaproteobacteria</taxon>
        <taxon>Alteromonadales</taxon>
        <taxon>Alteromonadaceae</taxon>
        <taxon>Alteromonas/Salinimonas group</taxon>
        <taxon>Alteromonas</taxon>
    </lineage>
</organism>
<dbReference type="EC" id="2.7.13.3" evidence="3"/>
<comment type="subcellular location">
    <subcellularLocation>
        <location evidence="2">Membrane</location>
    </subcellularLocation>
</comment>
<evidence type="ECO:0000259" key="13">
    <source>
        <dbReference type="PROSITE" id="PS50109"/>
    </source>
</evidence>
<keyword evidence="7" id="KW-0547">Nucleotide-binding</keyword>
<dbReference type="InterPro" id="IPR005467">
    <property type="entry name" value="His_kinase_dom"/>
</dbReference>
<dbReference type="RefSeq" id="WP_070126773.1">
    <property type="nucleotide sequence ID" value="NZ_MDHN01000040.1"/>
</dbReference>
<evidence type="ECO:0000256" key="9">
    <source>
        <dbReference type="ARBA" id="ARBA00022840"/>
    </source>
</evidence>
<comment type="caution">
    <text evidence="14">The sequence shown here is derived from an EMBL/GenBank/DDBJ whole genome shotgun (WGS) entry which is preliminary data.</text>
</comment>
<evidence type="ECO:0000313" key="15">
    <source>
        <dbReference type="Proteomes" id="UP000175691"/>
    </source>
</evidence>
<keyword evidence="5" id="KW-0808">Transferase</keyword>
<dbReference type="Gene3D" id="3.30.565.10">
    <property type="entry name" value="Histidine kinase-like ATPase, C-terminal domain"/>
    <property type="match status" value="1"/>
</dbReference>
<dbReference type="SUPFAM" id="SSF55874">
    <property type="entry name" value="ATPase domain of HSP90 chaperone/DNA topoisomerase II/histidine kinase"/>
    <property type="match status" value="1"/>
</dbReference>
<comment type="catalytic activity">
    <reaction evidence="1">
        <text>ATP + protein L-histidine = ADP + protein N-phospho-L-histidine.</text>
        <dbReference type="EC" id="2.7.13.3"/>
    </reaction>
</comment>
<feature type="domain" description="Histidine kinase" evidence="13">
    <location>
        <begin position="250"/>
        <end position="441"/>
    </location>
</feature>